<dbReference type="InterPro" id="IPR003759">
    <property type="entry name" value="Cbl-bd_cap"/>
</dbReference>
<dbReference type="Proteomes" id="UP001499987">
    <property type="component" value="Unassembled WGS sequence"/>
</dbReference>
<feature type="compositionally biased region" description="Basic and acidic residues" evidence="2">
    <location>
        <begin position="113"/>
        <end position="127"/>
    </location>
</feature>
<dbReference type="RefSeq" id="WP_425555315.1">
    <property type="nucleotide sequence ID" value="NZ_BAAALD010000116.1"/>
</dbReference>
<sequence length="346" mass="35903">MGAPAPATGPPGTTATAPAAAPVLAEASLTTGGVARRLGVSPTTVRSWERRYGIGPARREEGHHRRWTPQDIAVLEAMCRLTARGVPPGEAARLALGAAAPVPSGAGAAPGDGAHEGPAEGSPDRIDTANAPAAGPVSPECRGLTRAAVRLDTAEVARLLRQVVDDMGAVAAWTEVMMPALRAAGRRWAGEGERYVEVEHLLSWHVSTALRRVADRPVPPRPGPPALLAGMPAELHTLPLEAVAAGLAERGLPYRMFGAAVPAEALLEAVRRTGPAAVMIWSQAKHTADRVLARRAAETAWGGRGSRARPVVLIAGPGWAGHQPGAGILRPRDLPGALDRIEQLLT</sequence>
<organism evidence="4 5">
    <name type="scientific">Kitasatospora arboriphila</name>
    <dbReference type="NCBI Taxonomy" id="258052"/>
    <lineage>
        <taxon>Bacteria</taxon>
        <taxon>Bacillati</taxon>
        <taxon>Actinomycetota</taxon>
        <taxon>Actinomycetes</taxon>
        <taxon>Kitasatosporales</taxon>
        <taxon>Streptomycetaceae</taxon>
        <taxon>Kitasatospora</taxon>
    </lineage>
</organism>
<evidence type="ECO:0000256" key="2">
    <source>
        <dbReference type="SAM" id="MobiDB-lite"/>
    </source>
</evidence>
<reference evidence="5" key="1">
    <citation type="journal article" date="2019" name="Int. J. Syst. Evol. Microbiol.">
        <title>The Global Catalogue of Microorganisms (GCM) 10K type strain sequencing project: providing services to taxonomists for standard genome sequencing and annotation.</title>
        <authorList>
            <consortium name="The Broad Institute Genomics Platform"/>
            <consortium name="The Broad Institute Genome Sequencing Center for Infectious Disease"/>
            <person name="Wu L."/>
            <person name="Ma J."/>
        </authorList>
    </citation>
    <scope>NUCLEOTIDE SEQUENCE [LARGE SCALE GENOMIC DNA]</scope>
    <source>
        <strain evidence="5">JCM 13002</strain>
    </source>
</reference>
<keyword evidence="1" id="KW-0238">DNA-binding</keyword>
<dbReference type="Gene3D" id="3.40.50.280">
    <property type="entry name" value="Cobalamin-binding domain"/>
    <property type="match status" value="1"/>
</dbReference>
<accession>A0ABP4ER46</accession>
<feature type="domain" description="HTH merR-type" evidence="3">
    <location>
        <begin position="28"/>
        <end position="97"/>
    </location>
</feature>
<comment type="caution">
    <text evidence="4">The sequence shown here is derived from an EMBL/GenBank/DDBJ whole genome shotgun (WGS) entry which is preliminary data.</text>
</comment>
<dbReference type="EMBL" id="BAAALD010000116">
    <property type="protein sequence ID" value="GAA1119951.1"/>
    <property type="molecule type" value="Genomic_DNA"/>
</dbReference>
<name>A0ABP4ER46_9ACTN</name>
<dbReference type="Gene3D" id="1.10.1240.10">
    <property type="entry name" value="Methionine synthase domain"/>
    <property type="match status" value="1"/>
</dbReference>
<dbReference type="Pfam" id="PF13411">
    <property type="entry name" value="MerR_1"/>
    <property type="match status" value="1"/>
</dbReference>
<keyword evidence="5" id="KW-1185">Reference proteome</keyword>
<dbReference type="InterPro" id="IPR036724">
    <property type="entry name" value="Cobalamin-bd_sf"/>
</dbReference>
<protein>
    <submittedName>
        <fullName evidence="4">MerR family transcriptional regulator</fullName>
    </submittedName>
</protein>
<dbReference type="InterPro" id="IPR047057">
    <property type="entry name" value="MerR_fam"/>
</dbReference>
<evidence type="ECO:0000313" key="5">
    <source>
        <dbReference type="Proteomes" id="UP001499987"/>
    </source>
</evidence>
<evidence type="ECO:0000259" key="3">
    <source>
        <dbReference type="PROSITE" id="PS50937"/>
    </source>
</evidence>
<dbReference type="Pfam" id="PF02607">
    <property type="entry name" value="B12-binding_2"/>
    <property type="match status" value="1"/>
</dbReference>
<evidence type="ECO:0000256" key="1">
    <source>
        <dbReference type="ARBA" id="ARBA00023125"/>
    </source>
</evidence>
<proteinExistence type="predicted"/>
<gene>
    <name evidence="4" type="ORF">GCM10009663_69690</name>
</gene>
<dbReference type="InterPro" id="IPR000551">
    <property type="entry name" value="MerR-type_HTH_dom"/>
</dbReference>
<dbReference type="SUPFAM" id="SSF46955">
    <property type="entry name" value="Putative DNA-binding domain"/>
    <property type="match status" value="1"/>
</dbReference>
<dbReference type="SMART" id="SM00422">
    <property type="entry name" value="HTH_MERR"/>
    <property type="match status" value="1"/>
</dbReference>
<dbReference type="PANTHER" id="PTHR30204">
    <property type="entry name" value="REDOX-CYCLING DRUG-SENSING TRANSCRIPTIONAL ACTIVATOR SOXR"/>
    <property type="match status" value="1"/>
</dbReference>
<dbReference type="InterPro" id="IPR009061">
    <property type="entry name" value="DNA-bd_dom_put_sf"/>
</dbReference>
<evidence type="ECO:0000313" key="4">
    <source>
        <dbReference type="EMBL" id="GAA1119951.1"/>
    </source>
</evidence>
<dbReference type="PANTHER" id="PTHR30204:SF97">
    <property type="entry name" value="MERR FAMILY REGULATORY PROTEIN"/>
    <property type="match status" value="1"/>
</dbReference>
<dbReference type="SUPFAM" id="SSF52242">
    <property type="entry name" value="Cobalamin (vitamin B12)-binding domain"/>
    <property type="match status" value="1"/>
</dbReference>
<dbReference type="PROSITE" id="PS50937">
    <property type="entry name" value="HTH_MERR_2"/>
    <property type="match status" value="1"/>
</dbReference>
<feature type="region of interest" description="Disordered" evidence="2">
    <location>
        <begin position="105"/>
        <end position="139"/>
    </location>
</feature>
<dbReference type="Gene3D" id="1.10.1660.10">
    <property type="match status" value="1"/>
</dbReference>
<dbReference type="InterPro" id="IPR036594">
    <property type="entry name" value="Meth_synthase_dom"/>
</dbReference>